<evidence type="ECO:0000256" key="5">
    <source>
        <dbReference type="ARBA" id="ARBA00022989"/>
    </source>
</evidence>
<reference evidence="11 12" key="1">
    <citation type="journal article" date="2016" name="Nat. Commun.">
        <title>Thousands of microbial genomes shed light on interconnected biogeochemical processes in an aquifer system.</title>
        <authorList>
            <person name="Anantharaman K."/>
            <person name="Brown C.T."/>
            <person name="Hug L.A."/>
            <person name="Sharon I."/>
            <person name="Castelle C.J."/>
            <person name="Probst A.J."/>
            <person name="Thomas B.C."/>
            <person name="Singh A."/>
            <person name="Wilkins M.J."/>
            <person name="Karaoz U."/>
            <person name="Brodie E.L."/>
            <person name="Williams K.H."/>
            <person name="Hubbard S.S."/>
            <person name="Banfield J.F."/>
        </authorList>
    </citation>
    <scope>NUCLEOTIDE SEQUENCE [LARGE SCALE GENOMIC DNA]</scope>
</reference>
<sequence length="204" mass="21980">MLGSIAFGWVMVKILVRVDLRKVGSHATGGTNAFREIKQHMSTQKAFLWALVAGVLDILKAFIPTRLAIWKWPNAHWLHLLVGGAAIAGHTFPFWLKSKGGKAVSPSAGVLFALASKVPALWRVFGLAISVFIAGIIGSKGIVSVGSMSGSIAAAAYSTKLTRQGKIPKPYGWGLVLAVLYILIMHRENVGRLLRGKEKSILSR</sequence>
<keyword evidence="3 10" id="KW-0808">Transferase</keyword>
<dbReference type="PANTHER" id="PTHR30309:SF0">
    <property type="entry name" value="GLYCEROL-3-PHOSPHATE ACYLTRANSFERASE-RELATED"/>
    <property type="match status" value="1"/>
</dbReference>
<dbReference type="GO" id="GO:0008654">
    <property type="term" value="P:phospholipid biosynthetic process"/>
    <property type="evidence" value="ECO:0007669"/>
    <property type="project" value="UniProtKB-UniRule"/>
</dbReference>
<dbReference type="EMBL" id="MHCO01000007">
    <property type="protein sequence ID" value="OGY24733.1"/>
    <property type="molecule type" value="Genomic_DNA"/>
</dbReference>
<comment type="caution">
    <text evidence="11">The sequence shown here is derived from an EMBL/GenBank/DDBJ whole genome shotgun (WGS) entry which is preliminary data.</text>
</comment>
<dbReference type="AlphaFoldDB" id="A0A1G1WAM8"/>
<dbReference type="GO" id="GO:0043772">
    <property type="term" value="F:acyl-phosphate glycerol-3-phosphate acyltransferase activity"/>
    <property type="evidence" value="ECO:0007669"/>
    <property type="project" value="UniProtKB-UniRule"/>
</dbReference>
<keyword evidence="5 10" id="KW-1133">Transmembrane helix</keyword>
<feature type="transmembrane region" description="Helical" evidence="10">
    <location>
        <begin position="171"/>
        <end position="187"/>
    </location>
</feature>
<comment type="function">
    <text evidence="10">Catalyzes the transfer of an acyl group from acyl-phosphate (acyl-PO(4)) to glycerol-3-phosphate (G3P) to form lysophosphatidic acid (LPA). This enzyme utilizes acyl-phosphate as fatty acyl donor, but not acyl-CoA or acyl-ACP.</text>
</comment>
<evidence type="ECO:0000256" key="9">
    <source>
        <dbReference type="ARBA" id="ARBA00023264"/>
    </source>
</evidence>
<evidence type="ECO:0000256" key="3">
    <source>
        <dbReference type="ARBA" id="ARBA00022679"/>
    </source>
</evidence>
<dbReference type="UniPathway" id="UPA00085"/>
<evidence type="ECO:0000313" key="12">
    <source>
        <dbReference type="Proteomes" id="UP000178493"/>
    </source>
</evidence>
<feature type="transmembrane region" description="Helical" evidence="10">
    <location>
        <begin position="108"/>
        <end position="136"/>
    </location>
</feature>
<evidence type="ECO:0000256" key="1">
    <source>
        <dbReference type="ARBA" id="ARBA00022475"/>
    </source>
</evidence>
<comment type="subcellular location">
    <subcellularLocation>
        <location evidence="10">Cell membrane</location>
        <topology evidence="10">Multi-pass membrane protein</topology>
    </subcellularLocation>
</comment>
<dbReference type="PANTHER" id="PTHR30309">
    <property type="entry name" value="INNER MEMBRANE PROTEIN YGIH"/>
    <property type="match status" value="1"/>
</dbReference>
<dbReference type="Proteomes" id="UP000178493">
    <property type="component" value="Unassembled WGS sequence"/>
</dbReference>
<proteinExistence type="inferred from homology"/>
<comment type="subunit">
    <text evidence="10">Probably interacts with PlsX.</text>
</comment>
<gene>
    <name evidence="10" type="primary">plsY</name>
    <name evidence="11" type="ORF">A2126_02715</name>
</gene>
<feature type="transmembrane region" description="Helical" evidence="10">
    <location>
        <begin position="46"/>
        <end position="63"/>
    </location>
</feature>
<comment type="pathway">
    <text evidence="10">Lipid metabolism; phospholipid metabolism.</text>
</comment>
<evidence type="ECO:0000256" key="7">
    <source>
        <dbReference type="ARBA" id="ARBA00023136"/>
    </source>
</evidence>
<dbReference type="InterPro" id="IPR003811">
    <property type="entry name" value="G3P_acylTferase_PlsY"/>
</dbReference>
<protein>
    <recommendedName>
        <fullName evidence="10">Glycerol-3-phosphate acyltransferase</fullName>
    </recommendedName>
    <alternativeName>
        <fullName evidence="10">Acyl-PO4 G3P acyltransferase</fullName>
    </alternativeName>
    <alternativeName>
        <fullName evidence="10">Acyl-phosphate--glycerol-3-phosphate acyltransferase</fullName>
    </alternativeName>
    <alternativeName>
        <fullName evidence="10">G3P acyltransferase</fullName>
        <shortName evidence="10">GPAT</shortName>
        <ecNumber evidence="10">2.3.1.275</ecNumber>
    </alternativeName>
    <alternativeName>
        <fullName evidence="10">Lysophosphatidic acid synthase</fullName>
        <shortName evidence="10">LPA synthase</shortName>
    </alternativeName>
</protein>
<dbReference type="SMART" id="SM01207">
    <property type="entry name" value="G3P_acyltransf"/>
    <property type="match status" value="1"/>
</dbReference>
<comment type="catalytic activity">
    <reaction evidence="10">
        <text>an acyl phosphate + sn-glycerol 3-phosphate = a 1-acyl-sn-glycero-3-phosphate + phosphate</text>
        <dbReference type="Rhea" id="RHEA:34075"/>
        <dbReference type="ChEBI" id="CHEBI:43474"/>
        <dbReference type="ChEBI" id="CHEBI:57597"/>
        <dbReference type="ChEBI" id="CHEBI:57970"/>
        <dbReference type="ChEBI" id="CHEBI:59918"/>
        <dbReference type="EC" id="2.3.1.275"/>
    </reaction>
</comment>
<keyword evidence="9 10" id="KW-1208">Phospholipid metabolism</keyword>
<comment type="similarity">
    <text evidence="10">Belongs to the PlsY family.</text>
</comment>
<keyword evidence="4 10" id="KW-0812">Transmembrane</keyword>
<evidence type="ECO:0000313" key="11">
    <source>
        <dbReference type="EMBL" id="OGY24733.1"/>
    </source>
</evidence>
<evidence type="ECO:0000256" key="6">
    <source>
        <dbReference type="ARBA" id="ARBA00023098"/>
    </source>
</evidence>
<evidence type="ECO:0000256" key="4">
    <source>
        <dbReference type="ARBA" id="ARBA00022692"/>
    </source>
</evidence>
<keyword evidence="6 10" id="KW-0443">Lipid metabolism</keyword>
<dbReference type="EC" id="2.3.1.275" evidence="10"/>
<evidence type="ECO:0000256" key="8">
    <source>
        <dbReference type="ARBA" id="ARBA00023209"/>
    </source>
</evidence>
<dbReference type="GO" id="GO:0005886">
    <property type="term" value="C:plasma membrane"/>
    <property type="evidence" value="ECO:0007669"/>
    <property type="project" value="UniProtKB-SubCell"/>
</dbReference>
<keyword evidence="1 10" id="KW-1003">Cell membrane</keyword>
<keyword evidence="7 10" id="KW-0472">Membrane</keyword>
<evidence type="ECO:0000256" key="10">
    <source>
        <dbReference type="HAMAP-Rule" id="MF_01043"/>
    </source>
</evidence>
<feature type="transmembrane region" description="Helical" evidence="10">
    <location>
        <begin position="75"/>
        <end position="96"/>
    </location>
</feature>
<accession>A0A1G1WAM8</accession>
<keyword evidence="2 10" id="KW-0444">Lipid biosynthesis</keyword>
<organism evidence="11 12">
    <name type="scientific">Candidatus Woykebacteria bacterium GWB1_45_5</name>
    <dbReference type="NCBI Taxonomy" id="1802592"/>
    <lineage>
        <taxon>Bacteria</taxon>
        <taxon>Candidatus Woykeibacteriota</taxon>
    </lineage>
</organism>
<evidence type="ECO:0000256" key="2">
    <source>
        <dbReference type="ARBA" id="ARBA00022516"/>
    </source>
</evidence>
<name>A0A1G1WAM8_9BACT</name>
<dbReference type="Pfam" id="PF02660">
    <property type="entry name" value="G3P_acyltransf"/>
    <property type="match status" value="1"/>
</dbReference>
<dbReference type="HAMAP" id="MF_01043">
    <property type="entry name" value="PlsY"/>
    <property type="match status" value="1"/>
</dbReference>
<keyword evidence="8 10" id="KW-0594">Phospholipid biosynthesis</keyword>